<proteinExistence type="predicted"/>
<protein>
    <submittedName>
        <fullName evidence="1">Uncharacterized protein</fullName>
    </submittedName>
</protein>
<evidence type="ECO:0000313" key="2">
    <source>
        <dbReference type="Proteomes" id="UP000663869"/>
    </source>
</evidence>
<sequence length="100" mass="11805">MMKNIHCIQTSLINCILDFLRTSRSLDLTQISASDIRLIIIQKNQLMRNYNIKLHGIQVSLEYECDAMRCDATLESDLHEKSSIQRNLEYFLCRHDEIHH</sequence>
<comment type="caution">
    <text evidence="1">The sequence shown here is derived from an EMBL/GenBank/DDBJ whole genome shotgun (WGS) entry which is preliminary data.</text>
</comment>
<dbReference type="EMBL" id="CAJNYU010001121">
    <property type="protein sequence ID" value="CAF3413118.1"/>
    <property type="molecule type" value="Genomic_DNA"/>
</dbReference>
<evidence type="ECO:0000313" key="1">
    <source>
        <dbReference type="EMBL" id="CAF3413118.1"/>
    </source>
</evidence>
<reference evidence="1" key="1">
    <citation type="submission" date="2021-02" db="EMBL/GenBank/DDBJ databases">
        <authorList>
            <person name="Nowell W R."/>
        </authorList>
    </citation>
    <scope>NUCLEOTIDE SEQUENCE</scope>
</reference>
<dbReference type="AlphaFoldDB" id="A0A818BAV9"/>
<accession>A0A818BAV9</accession>
<dbReference type="Proteomes" id="UP000663869">
    <property type="component" value="Unassembled WGS sequence"/>
</dbReference>
<gene>
    <name evidence="1" type="ORF">FME351_LOCUS10179</name>
</gene>
<name>A0A818BAV9_9BILA</name>
<organism evidence="1 2">
    <name type="scientific">Rotaria socialis</name>
    <dbReference type="NCBI Taxonomy" id="392032"/>
    <lineage>
        <taxon>Eukaryota</taxon>
        <taxon>Metazoa</taxon>
        <taxon>Spiralia</taxon>
        <taxon>Gnathifera</taxon>
        <taxon>Rotifera</taxon>
        <taxon>Eurotatoria</taxon>
        <taxon>Bdelloidea</taxon>
        <taxon>Philodinida</taxon>
        <taxon>Philodinidae</taxon>
        <taxon>Rotaria</taxon>
    </lineage>
</organism>